<organism evidence="1">
    <name type="scientific">uncultured Caudovirales phage</name>
    <dbReference type="NCBI Taxonomy" id="2100421"/>
    <lineage>
        <taxon>Viruses</taxon>
        <taxon>Duplodnaviria</taxon>
        <taxon>Heunggongvirae</taxon>
        <taxon>Uroviricota</taxon>
        <taxon>Caudoviricetes</taxon>
        <taxon>Peduoviridae</taxon>
        <taxon>Maltschvirus</taxon>
        <taxon>Maltschvirus maltsch</taxon>
    </lineage>
</organism>
<protein>
    <submittedName>
        <fullName evidence="1">Uncharacterized protein</fullName>
    </submittedName>
</protein>
<evidence type="ECO:0000313" key="1">
    <source>
        <dbReference type="EMBL" id="CAB4123253.1"/>
    </source>
</evidence>
<name>A0A6J5KQ29_9CAUD</name>
<reference evidence="1" key="1">
    <citation type="submission" date="2020-04" db="EMBL/GenBank/DDBJ databases">
        <authorList>
            <person name="Chiriac C."/>
            <person name="Salcher M."/>
            <person name="Ghai R."/>
            <person name="Kavagutti S V."/>
        </authorList>
    </citation>
    <scope>NUCLEOTIDE SEQUENCE</scope>
</reference>
<sequence length="278" mass="31302">MKISEVEYEQRTRNVAVSDDEFLQNLGSVKLALKVAVSAVCRIYRGEDAQSEGVLYVEPAKFKRRSANTANYYTEIVDNSDRWQMYPKRSESLICSNDLSTSRGYGTAYVVLPKADPVIGVCPNGDWWYSFPQIQELVGKGATPADLNSILNYIYYTLTHDEMGRTPSYPVLVDALKAIDRQNPYWQGRSAGSTDSGNTLFRGGTPFKDEAANRLLKLGGNLLRTCEKLLDPAANNFQARNLSELRLTGEHEVWLSAPSYMVPWDKFQYWQVNGQLQG</sequence>
<accession>A0A6J5KQ29</accession>
<proteinExistence type="predicted"/>
<gene>
    <name evidence="1" type="ORF">UFOVP29_412</name>
</gene>
<dbReference type="EMBL" id="LR796167">
    <property type="protein sequence ID" value="CAB4123253.1"/>
    <property type="molecule type" value="Genomic_DNA"/>
</dbReference>